<name>A0ABR0T4Z2_9HYPO</name>
<gene>
    <name evidence="2" type="ORF">PT974_01387</name>
</gene>
<dbReference type="InterPro" id="IPR029058">
    <property type="entry name" value="AB_hydrolase_fold"/>
</dbReference>
<dbReference type="EMBL" id="JAVFKD010000001">
    <property type="protein sequence ID" value="KAK5999001.1"/>
    <property type="molecule type" value="Genomic_DNA"/>
</dbReference>
<dbReference type="Proteomes" id="UP001338125">
    <property type="component" value="Unassembled WGS sequence"/>
</dbReference>
<proteinExistence type="predicted"/>
<comment type="caution">
    <text evidence="2">The sequence shown here is derived from an EMBL/GenBank/DDBJ whole genome shotgun (WGS) entry which is preliminary data.</text>
</comment>
<keyword evidence="3" id="KW-1185">Reference proteome</keyword>
<evidence type="ECO:0000313" key="2">
    <source>
        <dbReference type="EMBL" id="KAK5999001.1"/>
    </source>
</evidence>
<organism evidence="2 3">
    <name type="scientific">Cladobotryum mycophilum</name>
    <dbReference type="NCBI Taxonomy" id="491253"/>
    <lineage>
        <taxon>Eukaryota</taxon>
        <taxon>Fungi</taxon>
        <taxon>Dikarya</taxon>
        <taxon>Ascomycota</taxon>
        <taxon>Pezizomycotina</taxon>
        <taxon>Sordariomycetes</taxon>
        <taxon>Hypocreomycetidae</taxon>
        <taxon>Hypocreales</taxon>
        <taxon>Hypocreaceae</taxon>
        <taxon>Cladobotryum</taxon>
    </lineage>
</organism>
<feature type="domain" description="AB hydrolase-1" evidence="1">
    <location>
        <begin position="31"/>
        <end position="257"/>
    </location>
</feature>
<dbReference type="PANTHER" id="PTHR37017:SF11">
    <property type="entry name" value="ESTERASE_LIPASE_THIOESTERASE DOMAIN-CONTAINING PROTEIN"/>
    <property type="match status" value="1"/>
</dbReference>
<evidence type="ECO:0000313" key="3">
    <source>
        <dbReference type="Proteomes" id="UP001338125"/>
    </source>
</evidence>
<dbReference type="PANTHER" id="PTHR37017">
    <property type="entry name" value="AB HYDROLASE-1 DOMAIN-CONTAINING PROTEIN-RELATED"/>
    <property type="match status" value="1"/>
</dbReference>
<dbReference type="InterPro" id="IPR052897">
    <property type="entry name" value="Sec-Metab_Biosynth_Hydrolase"/>
</dbReference>
<evidence type="ECO:0000259" key="1">
    <source>
        <dbReference type="Pfam" id="PF12697"/>
    </source>
</evidence>
<dbReference type="InterPro" id="IPR000073">
    <property type="entry name" value="AB_hydrolase_1"/>
</dbReference>
<dbReference type="Gene3D" id="3.40.50.1820">
    <property type="entry name" value="alpha/beta hydrolase"/>
    <property type="match status" value="1"/>
</dbReference>
<accession>A0ABR0T4Z2</accession>
<protein>
    <submittedName>
        <fullName evidence="2">Alpha/beta hydrolase nvfD-like protein</fullName>
    </submittedName>
</protein>
<dbReference type="Pfam" id="PF12697">
    <property type="entry name" value="Abhydrolase_6"/>
    <property type="match status" value="1"/>
</dbReference>
<dbReference type="SUPFAM" id="SSF53474">
    <property type="entry name" value="alpha/beta-Hydrolases"/>
    <property type="match status" value="1"/>
</dbReference>
<reference evidence="2 3" key="1">
    <citation type="submission" date="2024-01" db="EMBL/GenBank/DDBJ databases">
        <title>Complete genome of Cladobotryum mycophilum ATHUM6906.</title>
        <authorList>
            <person name="Christinaki A.C."/>
            <person name="Myridakis A.I."/>
            <person name="Kouvelis V.N."/>
        </authorList>
    </citation>
    <scope>NUCLEOTIDE SEQUENCE [LARGE SCALE GENOMIC DNA]</scope>
    <source>
        <strain evidence="2 3">ATHUM6906</strain>
    </source>
</reference>
<sequence length="275" mass="30110">MSVYENVPAEGFLVFWDRTNLNTTIFTQKAILIITGAWHVPQHYHKVIHIFESKGIRVLAPCLPTNNGAVPPNRGIGDDIALIKSIAAEEAAKGTHLYVLAHSYGGMIATAALAKFTITPGSRVGGVASIVFMAAFVPLEGQSLAGMFGGQFPPYLATIPETQTIEWSDPIDHLYNDLPPEEARWAESLRVAHSHAAQYTPIECEIAAWRVFPVSYLLCENDQAMPPFVQESMIETLRGNKADFQTFRCEGSHSLFLSLLLKVAEVVLSVMGIGE</sequence>